<sequence length="387" mass="44091">MKFILVIACAIVVSKKCIASSLLKDPLRNKGGKVDATSEENNEGYYQFLEAGSANPPKVKHPPYYKSPLRCPGADKPYAPGKSLTNLCGDLNKGFIPENPMNQTIEGMPYPFELITNKTLQFLSRTLPILQNDETIPKVINYNANEKHFYYSKTPQSTHTTRVKREDKTGLEGTFKIIGDFFSDPSDILNKTRKFCENGQGMVCVLYRAIQGESAGLEMKERKEDISLDEMPLDGPPTPCPAKIEYATPVFARNYKGIWRYVVQIPYEGYFTQTVEVTKCLNTRCHYMEGKCLSSPRWVSLLVAEIFYPNGLSGPVKEESQNNGVQDSQAYSYYKTKDTIEEEEQTQCDGIDKNGCYQVRLYYDWFLIPGSCKCWRTEYIYRYINLS</sequence>
<dbReference type="OrthoDB" id="6342974at2759"/>
<proteinExistence type="predicted"/>
<evidence type="ECO:0008006" key="4">
    <source>
        <dbReference type="Google" id="ProtNLM"/>
    </source>
</evidence>
<dbReference type="GO" id="GO:0008083">
    <property type="term" value="F:growth factor activity"/>
    <property type="evidence" value="ECO:0007669"/>
    <property type="project" value="TreeGrafter"/>
</dbReference>
<dbReference type="SUPFAM" id="SSF57501">
    <property type="entry name" value="Cystine-knot cytokines"/>
    <property type="match status" value="1"/>
</dbReference>
<dbReference type="RefSeq" id="XP_014258457.1">
    <property type="nucleotide sequence ID" value="XM_014402971.2"/>
</dbReference>
<dbReference type="PANTHER" id="PTHR23199:SF7">
    <property type="entry name" value="RE45222P"/>
    <property type="match status" value="1"/>
</dbReference>
<dbReference type="PANTHER" id="PTHR23199">
    <property type="entry name" value="NEUROTROPHIN 1-RELATED"/>
    <property type="match status" value="1"/>
</dbReference>
<keyword evidence="1" id="KW-0732">Signal</keyword>
<dbReference type="GO" id="GO:0021556">
    <property type="term" value="P:central nervous system formation"/>
    <property type="evidence" value="ECO:0007669"/>
    <property type="project" value="TreeGrafter"/>
</dbReference>
<dbReference type="GO" id="GO:0005121">
    <property type="term" value="F:Toll binding"/>
    <property type="evidence" value="ECO:0007669"/>
    <property type="project" value="TreeGrafter"/>
</dbReference>
<dbReference type="OMA" id="KVRPPPY"/>
<evidence type="ECO:0000256" key="1">
    <source>
        <dbReference type="SAM" id="SignalP"/>
    </source>
</evidence>
<keyword evidence="3" id="KW-1185">Reference proteome</keyword>
<protein>
    <recommendedName>
        <fullName evidence="4">Spaetzle domain-containing protein</fullName>
    </recommendedName>
</protein>
<dbReference type="GeneID" id="106671955"/>
<evidence type="ECO:0000313" key="3">
    <source>
        <dbReference type="Proteomes" id="UP000494040"/>
    </source>
</evidence>
<dbReference type="CTD" id="37956"/>
<evidence type="ECO:0000313" key="2">
    <source>
        <dbReference type="EnsemblMetazoa" id="XP_014258457.1"/>
    </source>
</evidence>
<dbReference type="EnsemblMetazoa" id="XM_014402971.2">
    <property type="protein sequence ID" value="XP_014258457.1"/>
    <property type="gene ID" value="LOC106671955"/>
</dbReference>
<name>A0A8I6TJZ6_CIMLE</name>
<dbReference type="Proteomes" id="UP000494040">
    <property type="component" value="Unassembled WGS sequence"/>
</dbReference>
<dbReference type="InterPro" id="IPR052444">
    <property type="entry name" value="Spz/Toll_ligand-like"/>
</dbReference>
<feature type="signal peptide" evidence="1">
    <location>
        <begin position="1"/>
        <end position="19"/>
    </location>
</feature>
<dbReference type="GO" id="GO:0045087">
    <property type="term" value="P:innate immune response"/>
    <property type="evidence" value="ECO:0007669"/>
    <property type="project" value="TreeGrafter"/>
</dbReference>
<dbReference type="Gene3D" id="2.10.90.10">
    <property type="entry name" value="Cystine-knot cytokines"/>
    <property type="match status" value="1"/>
</dbReference>
<reference evidence="2" key="1">
    <citation type="submission" date="2022-01" db="UniProtKB">
        <authorList>
            <consortium name="EnsemblMetazoa"/>
        </authorList>
    </citation>
    <scope>IDENTIFICATION</scope>
</reference>
<dbReference type="AlphaFoldDB" id="A0A8I6TJZ6"/>
<organism evidence="2 3">
    <name type="scientific">Cimex lectularius</name>
    <name type="common">Bed bug</name>
    <name type="synonym">Acanthia lectularia</name>
    <dbReference type="NCBI Taxonomy" id="79782"/>
    <lineage>
        <taxon>Eukaryota</taxon>
        <taxon>Metazoa</taxon>
        <taxon>Ecdysozoa</taxon>
        <taxon>Arthropoda</taxon>
        <taxon>Hexapoda</taxon>
        <taxon>Insecta</taxon>
        <taxon>Pterygota</taxon>
        <taxon>Neoptera</taxon>
        <taxon>Paraneoptera</taxon>
        <taxon>Hemiptera</taxon>
        <taxon>Heteroptera</taxon>
        <taxon>Panheteroptera</taxon>
        <taxon>Cimicomorpha</taxon>
        <taxon>Cimicidae</taxon>
        <taxon>Cimex</taxon>
    </lineage>
</organism>
<dbReference type="KEGG" id="clec:106671955"/>
<dbReference type="GO" id="GO:0005576">
    <property type="term" value="C:extracellular region"/>
    <property type="evidence" value="ECO:0007669"/>
    <property type="project" value="TreeGrafter"/>
</dbReference>
<dbReference type="InterPro" id="IPR029034">
    <property type="entry name" value="Cystine-knot_cytokine"/>
</dbReference>
<feature type="chain" id="PRO_5035224428" description="Spaetzle domain-containing protein" evidence="1">
    <location>
        <begin position="20"/>
        <end position="387"/>
    </location>
</feature>
<accession>A0A8I6TJZ6</accession>